<reference evidence="1" key="2">
    <citation type="submission" date="2020-11" db="EMBL/GenBank/DDBJ databases">
        <authorList>
            <person name="McCartney M.A."/>
            <person name="Auch B."/>
            <person name="Kono T."/>
            <person name="Mallez S."/>
            <person name="Becker A."/>
            <person name="Gohl D.M."/>
            <person name="Silverstein K.A.T."/>
            <person name="Koren S."/>
            <person name="Bechman K.B."/>
            <person name="Herman A."/>
            <person name="Abrahante J.E."/>
            <person name="Garbe J."/>
        </authorList>
    </citation>
    <scope>NUCLEOTIDE SEQUENCE</scope>
    <source>
        <strain evidence="1">Duluth1</strain>
        <tissue evidence="1">Whole animal</tissue>
    </source>
</reference>
<proteinExistence type="predicted"/>
<gene>
    <name evidence="1" type="ORF">DPMN_042734</name>
</gene>
<evidence type="ECO:0000313" key="1">
    <source>
        <dbReference type="EMBL" id="KAH3736171.1"/>
    </source>
</evidence>
<organism evidence="1 2">
    <name type="scientific">Dreissena polymorpha</name>
    <name type="common">Zebra mussel</name>
    <name type="synonym">Mytilus polymorpha</name>
    <dbReference type="NCBI Taxonomy" id="45954"/>
    <lineage>
        <taxon>Eukaryota</taxon>
        <taxon>Metazoa</taxon>
        <taxon>Spiralia</taxon>
        <taxon>Lophotrochozoa</taxon>
        <taxon>Mollusca</taxon>
        <taxon>Bivalvia</taxon>
        <taxon>Autobranchia</taxon>
        <taxon>Heteroconchia</taxon>
        <taxon>Euheterodonta</taxon>
        <taxon>Imparidentia</taxon>
        <taxon>Neoheterodontei</taxon>
        <taxon>Myida</taxon>
        <taxon>Dreissenoidea</taxon>
        <taxon>Dreissenidae</taxon>
        <taxon>Dreissena</taxon>
    </lineage>
</organism>
<evidence type="ECO:0000313" key="2">
    <source>
        <dbReference type="Proteomes" id="UP000828390"/>
    </source>
</evidence>
<accession>A0A9D4CZ52</accession>
<dbReference type="AlphaFoldDB" id="A0A9D4CZ52"/>
<sequence length="62" mass="7273">MQRHSLLATYKHPSEKQAYTPTIHQLLMHPTSSLQRSYIQALRCQHHRVTLNPLLRNSLKAK</sequence>
<name>A0A9D4CZ52_DREPO</name>
<dbReference type="EMBL" id="JAIWYP010000011">
    <property type="protein sequence ID" value="KAH3736171.1"/>
    <property type="molecule type" value="Genomic_DNA"/>
</dbReference>
<protein>
    <submittedName>
        <fullName evidence="1">Uncharacterized protein</fullName>
    </submittedName>
</protein>
<keyword evidence="2" id="KW-1185">Reference proteome</keyword>
<dbReference type="Proteomes" id="UP000828390">
    <property type="component" value="Unassembled WGS sequence"/>
</dbReference>
<comment type="caution">
    <text evidence="1">The sequence shown here is derived from an EMBL/GenBank/DDBJ whole genome shotgun (WGS) entry which is preliminary data.</text>
</comment>
<reference evidence="1" key="1">
    <citation type="journal article" date="2019" name="bioRxiv">
        <title>The Genome of the Zebra Mussel, Dreissena polymorpha: A Resource for Invasive Species Research.</title>
        <authorList>
            <person name="McCartney M.A."/>
            <person name="Auch B."/>
            <person name="Kono T."/>
            <person name="Mallez S."/>
            <person name="Zhang Y."/>
            <person name="Obille A."/>
            <person name="Becker A."/>
            <person name="Abrahante J.E."/>
            <person name="Garbe J."/>
            <person name="Badalamenti J.P."/>
            <person name="Herman A."/>
            <person name="Mangelson H."/>
            <person name="Liachko I."/>
            <person name="Sullivan S."/>
            <person name="Sone E.D."/>
            <person name="Koren S."/>
            <person name="Silverstein K.A.T."/>
            <person name="Beckman K.B."/>
            <person name="Gohl D.M."/>
        </authorList>
    </citation>
    <scope>NUCLEOTIDE SEQUENCE</scope>
    <source>
        <strain evidence="1">Duluth1</strain>
        <tissue evidence="1">Whole animal</tissue>
    </source>
</reference>